<comment type="caution">
    <text evidence="1">The sequence shown here is derived from an EMBL/GenBank/DDBJ whole genome shotgun (WGS) entry which is preliminary data.</text>
</comment>
<name>A0ACC2RTY3_9FUNG</name>
<keyword evidence="2" id="KW-1185">Reference proteome</keyword>
<sequence>MLASNCLFLEKGNCNFPNQSYRRFVAVGPKVFDGSVVCGLCMQIKSGKNALVAAVVDTCIGCSPTDILLDQPSFAKLGNTTMGILAIQWQPVLCRASGGIRFAWIKGSTASWSAVAIRNAAAPIKLLEAYIDQKWTPVKHEFYNYFTLKAFGPGPFKFRMTSYFGEVIIEESVPLINTTSYKSKLQFTKT</sequence>
<proteinExistence type="predicted"/>
<dbReference type="EMBL" id="QTSX02006513">
    <property type="protein sequence ID" value="KAJ9053511.1"/>
    <property type="molecule type" value="Genomic_DNA"/>
</dbReference>
<evidence type="ECO:0000313" key="1">
    <source>
        <dbReference type="EMBL" id="KAJ9053511.1"/>
    </source>
</evidence>
<gene>
    <name evidence="1" type="ORF">DSO57_1023550</name>
</gene>
<protein>
    <submittedName>
        <fullName evidence="1">Uncharacterized protein</fullName>
    </submittedName>
</protein>
<accession>A0ACC2RTY3</accession>
<evidence type="ECO:0000313" key="2">
    <source>
        <dbReference type="Proteomes" id="UP001165960"/>
    </source>
</evidence>
<organism evidence="1 2">
    <name type="scientific">Entomophthora muscae</name>
    <dbReference type="NCBI Taxonomy" id="34485"/>
    <lineage>
        <taxon>Eukaryota</taxon>
        <taxon>Fungi</taxon>
        <taxon>Fungi incertae sedis</taxon>
        <taxon>Zoopagomycota</taxon>
        <taxon>Entomophthoromycotina</taxon>
        <taxon>Entomophthoromycetes</taxon>
        <taxon>Entomophthorales</taxon>
        <taxon>Entomophthoraceae</taxon>
        <taxon>Entomophthora</taxon>
    </lineage>
</organism>
<reference evidence="1" key="1">
    <citation type="submission" date="2022-04" db="EMBL/GenBank/DDBJ databases">
        <title>Genome of the entomopathogenic fungus Entomophthora muscae.</title>
        <authorList>
            <person name="Elya C."/>
            <person name="Lovett B.R."/>
            <person name="Lee E."/>
            <person name="Macias A.M."/>
            <person name="Hajek A.E."/>
            <person name="De Bivort B.L."/>
            <person name="Kasson M.T."/>
            <person name="De Fine Licht H.H."/>
            <person name="Stajich J.E."/>
        </authorList>
    </citation>
    <scope>NUCLEOTIDE SEQUENCE</scope>
    <source>
        <strain evidence="1">Berkeley</strain>
    </source>
</reference>
<dbReference type="Proteomes" id="UP001165960">
    <property type="component" value="Unassembled WGS sequence"/>
</dbReference>